<evidence type="ECO:0000259" key="1">
    <source>
        <dbReference type="Pfam" id="PF04149"/>
    </source>
</evidence>
<evidence type="ECO:0000313" key="3">
    <source>
        <dbReference type="Proteomes" id="UP000326505"/>
    </source>
</evidence>
<organism evidence="2 3">
    <name type="scientific">Streptomyces spectabilis</name>
    <dbReference type="NCBI Taxonomy" id="68270"/>
    <lineage>
        <taxon>Bacteria</taxon>
        <taxon>Bacillati</taxon>
        <taxon>Actinomycetota</taxon>
        <taxon>Actinomycetes</taxon>
        <taxon>Kitasatosporales</taxon>
        <taxon>Streptomycetaceae</taxon>
        <taxon>Streptomyces</taxon>
    </lineage>
</organism>
<protein>
    <submittedName>
        <fullName evidence="2">DUF397 domain-containing protein</fullName>
    </submittedName>
</protein>
<dbReference type="AlphaFoldDB" id="A0A5P2X7Z7"/>
<dbReference type="OrthoDB" id="4316979at2"/>
<proteinExistence type="predicted"/>
<name>A0A5P2X7Z7_STRST</name>
<dbReference type="InterPro" id="IPR007278">
    <property type="entry name" value="DUF397"/>
</dbReference>
<gene>
    <name evidence="2" type="ORF">CP982_22375</name>
</gene>
<evidence type="ECO:0000313" key="2">
    <source>
        <dbReference type="EMBL" id="QEV61117.1"/>
    </source>
</evidence>
<dbReference type="EMBL" id="CP023690">
    <property type="protein sequence ID" value="QEV61117.1"/>
    <property type="molecule type" value="Genomic_DNA"/>
</dbReference>
<sequence length="86" mass="9003">MGYQDLTNARWRRSSYSGNTGGECVECAPLDGAAWRKSSHSGSTGGDCLEVTELPGPHIAIRDSKRPAGPHLTVSAAAFTALVSTL</sequence>
<feature type="domain" description="DUF397" evidence="1">
    <location>
        <begin position="33"/>
        <end position="85"/>
    </location>
</feature>
<dbReference type="Proteomes" id="UP000326505">
    <property type="component" value="Chromosome"/>
</dbReference>
<dbReference type="KEGG" id="sspb:CP982_22375"/>
<reference evidence="2 3" key="1">
    <citation type="submission" date="2017-09" db="EMBL/GenBank/DDBJ databases">
        <authorList>
            <person name="Lee N."/>
            <person name="Cho B.-K."/>
        </authorList>
    </citation>
    <scope>NUCLEOTIDE SEQUENCE [LARGE SCALE GENOMIC DNA]</scope>
    <source>
        <strain evidence="2 3">ATCC 27465</strain>
    </source>
</reference>
<accession>A0A5P2X7Z7</accession>
<dbReference type="RefSeq" id="WP_150512155.1">
    <property type="nucleotide sequence ID" value="NZ_BMSQ01000005.1"/>
</dbReference>
<dbReference type="Pfam" id="PF04149">
    <property type="entry name" value="DUF397"/>
    <property type="match status" value="2"/>
</dbReference>
<feature type="domain" description="DUF397" evidence="1">
    <location>
        <begin position="9"/>
        <end position="32"/>
    </location>
</feature>